<evidence type="ECO:0000313" key="1">
    <source>
        <dbReference type="EMBL" id="QWV19545.1"/>
    </source>
</evidence>
<keyword evidence="2" id="KW-1185">Reference proteome</keyword>
<accession>A0ABX8J1S2</accession>
<proteinExistence type="predicted"/>
<evidence type="ECO:0000313" key="2">
    <source>
        <dbReference type="Proteomes" id="UP000683436"/>
    </source>
</evidence>
<dbReference type="Proteomes" id="UP000683436">
    <property type="component" value="Plasmid megaplasmid"/>
</dbReference>
<dbReference type="EMBL" id="CP076684">
    <property type="protein sequence ID" value="QWV19545.1"/>
    <property type="molecule type" value="Genomic_DNA"/>
</dbReference>
<gene>
    <name evidence="1" type="ORF">KQ248_22665</name>
</gene>
<name>A0ABX8J1S2_9GAMM</name>
<reference evidence="1 2" key="1">
    <citation type="submission" date="2021-06" db="EMBL/GenBank/DDBJ databases">
        <title>Microbial metabolic specificity influences pelagic lipid remineralization.</title>
        <authorList>
            <person name="Behrendt L."/>
            <person name="Hunter J.E."/>
            <person name="Alcolombri U."/>
            <person name="Smriga S."/>
            <person name="Mincer T."/>
            <person name="Lowenstein D.P."/>
            <person name="Peaudecerf F.J."/>
            <person name="Fernandez V.I."/>
            <person name="Fredricks H."/>
            <person name="Almblad H."/>
            <person name="Harrison J.J."/>
            <person name="Stocker R."/>
            <person name="Van Mooy B.A.S."/>
        </authorList>
    </citation>
    <scope>NUCLEOTIDE SEQUENCE [LARGE SCALE GENOMIC DNA]</scope>
    <source>
        <strain evidence="1 2">A252</strain>
        <plasmid evidence="1 2">megaplasmid</plasmid>
    </source>
</reference>
<organism evidence="1 2">
    <name type="scientific">Stutzerimonas zhaodongensis</name>
    <dbReference type="NCBI Taxonomy" id="1176257"/>
    <lineage>
        <taxon>Bacteria</taxon>
        <taxon>Pseudomonadati</taxon>
        <taxon>Pseudomonadota</taxon>
        <taxon>Gammaproteobacteria</taxon>
        <taxon>Pseudomonadales</taxon>
        <taxon>Pseudomonadaceae</taxon>
        <taxon>Stutzerimonas</taxon>
    </lineage>
</organism>
<protein>
    <submittedName>
        <fullName evidence="1">DUF4177 domain-containing protein</fullName>
    </submittedName>
</protein>
<dbReference type="RefSeq" id="WP_216707356.1">
    <property type="nucleotide sequence ID" value="NZ_CP076684.1"/>
</dbReference>
<geneLocation type="plasmid" evidence="1 2">
    <name>megaplasmid</name>
</geneLocation>
<keyword evidence="1" id="KW-0614">Plasmid</keyword>
<sequence length="99" mass="11253">MSRYEYRTHYEPLTYQQETIGRLMFKQSREDFGAPQGAAFALRSQQQILSAFGEDGWELVSTEAVWKTVGLAGNNQSDLPGNGHSIVDGYLFFFKKQLP</sequence>